<keyword evidence="2" id="KW-1185">Reference proteome</keyword>
<dbReference type="EMBL" id="BOSE01000007">
    <property type="protein sequence ID" value="GIP17864.1"/>
    <property type="molecule type" value="Genomic_DNA"/>
</dbReference>
<organism evidence="1 2">
    <name type="scientific">Paenibacillus montaniterrae</name>
    <dbReference type="NCBI Taxonomy" id="429341"/>
    <lineage>
        <taxon>Bacteria</taxon>
        <taxon>Bacillati</taxon>
        <taxon>Bacillota</taxon>
        <taxon>Bacilli</taxon>
        <taxon>Bacillales</taxon>
        <taxon>Paenibacillaceae</taxon>
        <taxon>Paenibacillus</taxon>
    </lineage>
</organism>
<evidence type="ECO:0000313" key="1">
    <source>
        <dbReference type="EMBL" id="GIP17864.1"/>
    </source>
</evidence>
<reference evidence="1" key="1">
    <citation type="submission" date="2021-03" db="EMBL/GenBank/DDBJ databases">
        <title>Antimicrobial resistance genes in bacteria isolated from Japanese honey, and their potential for conferring macrolide and lincosamide resistance in the American foulbrood pathogen Paenibacillus larvae.</title>
        <authorList>
            <person name="Okamoto M."/>
            <person name="Kumagai M."/>
            <person name="Kanamori H."/>
            <person name="Takamatsu D."/>
        </authorList>
    </citation>
    <scope>NUCLEOTIDE SEQUENCE</scope>
    <source>
        <strain evidence="1">J40TS1</strain>
    </source>
</reference>
<name>A0A919YT39_9BACL</name>
<evidence type="ECO:0000313" key="2">
    <source>
        <dbReference type="Proteomes" id="UP000683139"/>
    </source>
</evidence>
<proteinExistence type="predicted"/>
<dbReference type="Proteomes" id="UP000683139">
    <property type="component" value="Unassembled WGS sequence"/>
</dbReference>
<gene>
    <name evidence="1" type="ORF">J40TS1_35060</name>
</gene>
<accession>A0A919YT39</accession>
<sequence>MSTGALGSVTYSTPTKLQRNHIVIKVGFLNYPFQLRFKKLGFQDQEAWTLVENEERSVGKLLREHRNFR</sequence>
<protein>
    <submittedName>
        <fullName evidence="1">Uncharacterized protein</fullName>
    </submittedName>
</protein>
<comment type="caution">
    <text evidence="1">The sequence shown here is derived from an EMBL/GenBank/DDBJ whole genome shotgun (WGS) entry which is preliminary data.</text>
</comment>
<dbReference type="AlphaFoldDB" id="A0A919YT39"/>